<feature type="region of interest" description="Disordered" evidence="1">
    <location>
        <begin position="56"/>
        <end position="78"/>
    </location>
</feature>
<feature type="region of interest" description="Disordered" evidence="1">
    <location>
        <begin position="1"/>
        <end position="37"/>
    </location>
</feature>
<dbReference type="PANTHER" id="PTHR48202">
    <property type="entry name" value="ALPHA/BETA-HYDROLASES SUPERFAMILY PROTEIN"/>
    <property type="match status" value="1"/>
</dbReference>
<dbReference type="AlphaFoldDB" id="A0A445IKZ0"/>
<sequence length="156" mass="17039">MRVQSAPRARRWTPSIGFSTTRSAPASLPQSSGSRCARCYPRRTTRSAPASRFVSWHFSRTSPQRTPPAGPRSSGKRLRRHGLIAGVSGGGGTQAEYARALAYLIADPNVSMAVLGRPHAVLSLLRFIFSSQQWQVWLSFLKEMVGFWAPSSPAAP</sequence>
<keyword evidence="3" id="KW-1185">Reference proteome</keyword>
<comment type="caution">
    <text evidence="2">The sequence shown here is derived from an EMBL/GenBank/DDBJ whole genome shotgun (WGS) entry which is preliminary data.</text>
</comment>
<protein>
    <submittedName>
        <fullName evidence="2">Uncharacterized protein</fullName>
    </submittedName>
</protein>
<gene>
    <name evidence="2" type="ORF">D0Y65_026678</name>
</gene>
<reference evidence="2 3" key="1">
    <citation type="submission" date="2018-09" db="EMBL/GenBank/DDBJ databases">
        <title>A high-quality reference genome of wild soybean provides a powerful tool to mine soybean genomes.</title>
        <authorList>
            <person name="Xie M."/>
            <person name="Chung C.Y.L."/>
            <person name="Li M.-W."/>
            <person name="Wong F.-L."/>
            <person name="Chan T.-F."/>
            <person name="Lam H.-M."/>
        </authorList>
    </citation>
    <scope>NUCLEOTIDE SEQUENCE [LARGE SCALE GENOMIC DNA]</scope>
    <source>
        <strain evidence="3">cv. W05</strain>
        <tissue evidence="2">Hypocotyl of etiolated seedlings</tissue>
    </source>
</reference>
<proteinExistence type="predicted"/>
<dbReference type="Proteomes" id="UP000289340">
    <property type="component" value="Chromosome 10"/>
</dbReference>
<evidence type="ECO:0000313" key="2">
    <source>
        <dbReference type="EMBL" id="RZB86704.1"/>
    </source>
</evidence>
<organism evidence="2 3">
    <name type="scientific">Glycine soja</name>
    <name type="common">Wild soybean</name>
    <dbReference type="NCBI Taxonomy" id="3848"/>
    <lineage>
        <taxon>Eukaryota</taxon>
        <taxon>Viridiplantae</taxon>
        <taxon>Streptophyta</taxon>
        <taxon>Embryophyta</taxon>
        <taxon>Tracheophyta</taxon>
        <taxon>Spermatophyta</taxon>
        <taxon>Magnoliopsida</taxon>
        <taxon>eudicotyledons</taxon>
        <taxon>Gunneridae</taxon>
        <taxon>Pentapetalae</taxon>
        <taxon>rosids</taxon>
        <taxon>fabids</taxon>
        <taxon>Fabales</taxon>
        <taxon>Fabaceae</taxon>
        <taxon>Papilionoideae</taxon>
        <taxon>50 kb inversion clade</taxon>
        <taxon>NPAAA clade</taxon>
        <taxon>indigoferoid/millettioid clade</taxon>
        <taxon>Phaseoleae</taxon>
        <taxon>Glycine</taxon>
        <taxon>Glycine subgen. Soja</taxon>
    </lineage>
</organism>
<evidence type="ECO:0000256" key="1">
    <source>
        <dbReference type="SAM" id="MobiDB-lite"/>
    </source>
</evidence>
<name>A0A445IKZ0_GLYSO</name>
<feature type="compositionally biased region" description="Polar residues" evidence="1">
    <location>
        <begin position="16"/>
        <end position="34"/>
    </location>
</feature>
<evidence type="ECO:0000313" key="3">
    <source>
        <dbReference type="Proteomes" id="UP000289340"/>
    </source>
</evidence>
<dbReference type="EMBL" id="QZWG01000010">
    <property type="protein sequence ID" value="RZB86704.1"/>
    <property type="molecule type" value="Genomic_DNA"/>
</dbReference>
<dbReference type="PANTHER" id="PTHR48202:SF1">
    <property type="entry name" value="ALPHA_BETA-HYDROLASES SUPERFAMILY PROTEIN"/>
    <property type="match status" value="1"/>
</dbReference>
<accession>A0A445IKZ0</accession>